<dbReference type="EMBL" id="QEPN01000003">
    <property type="protein sequence ID" value="RDE72732.1"/>
    <property type="molecule type" value="Genomic_DNA"/>
</dbReference>
<evidence type="ECO:0000313" key="3">
    <source>
        <dbReference type="Proteomes" id="UP000253872"/>
    </source>
</evidence>
<dbReference type="SUPFAM" id="SSF75169">
    <property type="entry name" value="DsrEFH-like"/>
    <property type="match status" value="1"/>
</dbReference>
<dbReference type="Proteomes" id="UP000253872">
    <property type="component" value="Unassembled WGS sequence"/>
</dbReference>
<dbReference type="InterPro" id="IPR027396">
    <property type="entry name" value="DsrEFH-like"/>
</dbReference>
<name>A0A369YD82_9PAST</name>
<comment type="similarity">
    <text evidence="1">Belongs to the DsrF/TusC family.</text>
</comment>
<gene>
    <name evidence="2" type="primary">tusC</name>
    <name evidence="2" type="ORF">DPV93_05505</name>
</gene>
<dbReference type="NCBIfam" id="TIGR03010">
    <property type="entry name" value="sulf_tusC_dsrF"/>
    <property type="match status" value="1"/>
</dbReference>
<dbReference type="InterPro" id="IPR017462">
    <property type="entry name" value="Sulphur_relay_TusC/DsrF"/>
</dbReference>
<dbReference type="RefSeq" id="WP_111402800.1">
    <property type="nucleotide sequence ID" value="NZ_QEPN01000003.1"/>
</dbReference>
<dbReference type="NCBIfam" id="NF001238">
    <property type="entry name" value="PRK00211.1"/>
    <property type="match status" value="1"/>
</dbReference>
<evidence type="ECO:0000256" key="1">
    <source>
        <dbReference type="ARBA" id="ARBA00005996"/>
    </source>
</evidence>
<dbReference type="PANTHER" id="PTHR38780:SF1">
    <property type="entry name" value="PROTEIN TUSC"/>
    <property type="match status" value="1"/>
</dbReference>
<evidence type="ECO:0000313" key="2">
    <source>
        <dbReference type="EMBL" id="RDE72732.1"/>
    </source>
</evidence>
<protein>
    <submittedName>
        <fullName evidence="2">Sulfurtransferase complex subunit TusC</fullName>
    </submittedName>
</protein>
<proteinExistence type="inferred from homology"/>
<dbReference type="InterPro" id="IPR003787">
    <property type="entry name" value="Sulphur_relay_DsrE/F-like"/>
</dbReference>
<comment type="caution">
    <text evidence="2">The sequence shown here is derived from an EMBL/GenBank/DDBJ whole genome shotgun (WGS) entry which is preliminary data.</text>
</comment>
<dbReference type="STRING" id="1035839.GCA_000238795_01353"/>
<organism evidence="2 3">
    <name type="scientific">Haemophilus sputorum</name>
    <dbReference type="NCBI Taxonomy" id="1078480"/>
    <lineage>
        <taxon>Bacteria</taxon>
        <taxon>Pseudomonadati</taxon>
        <taxon>Pseudomonadota</taxon>
        <taxon>Gammaproteobacteria</taxon>
        <taxon>Pasteurellales</taxon>
        <taxon>Pasteurellaceae</taxon>
        <taxon>Haemophilus</taxon>
    </lineage>
</organism>
<dbReference type="Gene3D" id="3.40.1260.10">
    <property type="entry name" value="DsrEFH-like"/>
    <property type="match status" value="1"/>
</dbReference>
<sequence length="122" mass="13733">MKYQLAFLFTQPPFGTATSREGLDALLAASAFCDEDDILILFLDDGVFNLLEGATPADILQKNHLATFKLLELYELNECYVCQESVKERGLESSTFSLKHAKLQPRAEWIEKLKSAVKVLTF</sequence>
<reference evidence="2 3" key="1">
    <citation type="submission" date="2018-05" db="EMBL/GenBank/DDBJ databases">
        <title>Draft Genome Sequences for a Diverse set of 7 Haemophilus Species.</title>
        <authorList>
            <person name="Nichols M."/>
            <person name="Topaz N."/>
            <person name="Wang X."/>
            <person name="Wang X."/>
            <person name="Boxrud D."/>
        </authorList>
    </citation>
    <scope>NUCLEOTIDE SEQUENCE [LARGE SCALE GENOMIC DNA]</scope>
    <source>
        <strain evidence="2 3">C2002001239</strain>
    </source>
</reference>
<dbReference type="PANTHER" id="PTHR38780">
    <property type="entry name" value="PROTEIN TUSC"/>
    <property type="match status" value="1"/>
</dbReference>
<dbReference type="AlphaFoldDB" id="A0A369YD82"/>
<accession>A0A369YD82</accession>
<keyword evidence="2" id="KW-0808">Transferase</keyword>
<dbReference type="Pfam" id="PF02635">
    <property type="entry name" value="DsrE"/>
    <property type="match status" value="1"/>
</dbReference>
<dbReference type="GO" id="GO:0016740">
    <property type="term" value="F:transferase activity"/>
    <property type="evidence" value="ECO:0007669"/>
    <property type="project" value="UniProtKB-KW"/>
</dbReference>